<feature type="compositionally biased region" description="Polar residues" evidence="1">
    <location>
        <begin position="154"/>
        <end position="165"/>
    </location>
</feature>
<accession>A0A183A9K7</accession>
<feature type="region of interest" description="Disordered" evidence="1">
    <location>
        <begin position="154"/>
        <end position="316"/>
    </location>
</feature>
<feature type="compositionally biased region" description="Basic residues" evidence="1">
    <location>
        <begin position="168"/>
        <end position="179"/>
    </location>
</feature>
<sequence>LLQIRDQHNLELERTVTQLNKEHEVALCRLREETNTAIEVKTQRIASLESHIPDRDAAVQFEPCQNPLVERAMQTTPPPVCKRHSVALQVSLHDSRQSIGLQTSCSNVPDSPNLGSPILPIHSGQSTTGCSPFLPKAPVPQISIGTEQTLTIADSTAHSTSPVQSNRPARKLRLRRNAKRNPNSTKTARNHLPKLPSPVSGYFVSESESDSNRTPRSRSKENHRPTDDDDEEEEDRDTDPDGEMDQTKSNVLPSLRRGTRKAQSVANDSTFAAAGRRTRSTSRKNSSGDGRTEKVTKQAARERKTHSAVVTGTRRLPPLAESTQLMPDSFFQDELDHAVDQVYADFQRREDYPAFKQPATRHQLRRRR</sequence>
<reference evidence="2" key="1">
    <citation type="submission" date="2016-06" db="UniProtKB">
        <authorList>
            <consortium name="WormBaseParasite"/>
        </authorList>
    </citation>
    <scope>IDENTIFICATION</scope>
</reference>
<name>A0A183A9K7_9TREM</name>
<feature type="compositionally biased region" description="Acidic residues" evidence="1">
    <location>
        <begin position="227"/>
        <end position="244"/>
    </location>
</feature>
<organism evidence="2">
    <name type="scientific">Echinostoma caproni</name>
    <dbReference type="NCBI Taxonomy" id="27848"/>
    <lineage>
        <taxon>Eukaryota</taxon>
        <taxon>Metazoa</taxon>
        <taxon>Spiralia</taxon>
        <taxon>Lophotrochozoa</taxon>
        <taxon>Platyhelminthes</taxon>
        <taxon>Trematoda</taxon>
        <taxon>Digenea</taxon>
        <taxon>Plagiorchiida</taxon>
        <taxon>Echinostomata</taxon>
        <taxon>Echinostomatoidea</taxon>
        <taxon>Echinostomatidae</taxon>
        <taxon>Echinostoma</taxon>
    </lineage>
</organism>
<evidence type="ECO:0000313" key="2">
    <source>
        <dbReference type="WBParaSite" id="ECPE_0000364501-mRNA-1"/>
    </source>
</evidence>
<protein>
    <submittedName>
        <fullName evidence="2">Shugoshin_C domain-containing protein</fullName>
    </submittedName>
</protein>
<evidence type="ECO:0000256" key="1">
    <source>
        <dbReference type="SAM" id="MobiDB-lite"/>
    </source>
</evidence>
<feature type="compositionally biased region" description="Basic and acidic residues" evidence="1">
    <location>
        <begin position="210"/>
        <end position="226"/>
    </location>
</feature>
<feature type="compositionally biased region" description="Basic and acidic residues" evidence="1">
    <location>
        <begin position="290"/>
        <end position="302"/>
    </location>
</feature>
<proteinExistence type="predicted"/>
<dbReference type="AlphaFoldDB" id="A0A183A9K7"/>
<dbReference type="WBParaSite" id="ECPE_0000364501-mRNA-1">
    <property type="protein sequence ID" value="ECPE_0000364501-mRNA-1"/>
    <property type="gene ID" value="ECPE_0000364501"/>
</dbReference>